<feature type="domain" description="O-antigen ligase-related" evidence="6">
    <location>
        <begin position="201"/>
        <end position="337"/>
    </location>
</feature>
<evidence type="ECO:0000259" key="6">
    <source>
        <dbReference type="Pfam" id="PF04932"/>
    </source>
</evidence>
<feature type="transmembrane region" description="Helical" evidence="5">
    <location>
        <begin position="43"/>
        <end position="64"/>
    </location>
</feature>
<evidence type="ECO:0000256" key="3">
    <source>
        <dbReference type="ARBA" id="ARBA00022989"/>
    </source>
</evidence>
<dbReference type="eggNOG" id="COG3307">
    <property type="taxonomic scope" value="Bacteria"/>
</dbReference>
<dbReference type="AlphaFoldDB" id="I0HL82"/>
<protein>
    <submittedName>
        <fullName evidence="8">O-antigen polymerase family protein</fullName>
    </submittedName>
</protein>
<dbReference type="RefSeq" id="WP_014426645.1">
    <property type="nucleotide sequence ID" value="NC_017075.1"/>
</dbReference>
<keyword evidence="9" id="KW-1185">Reference proteome</keyword>
<keyword evidence="3 5" id="KW-1133">Transmembrane helix</keyword>
<sequence>MRDLAVALVVFGLLPFVLKRPFWGILLLAWLGYMNPHRLCYGFMLNFPIVFIVAIFTMIGLLVAKETKRMVWSREVVLLIVFVIWMGITTTQAMYPAYAWLQYEKVLKIQIITFMTLLLLSTRERVDLFVWVVALSLGFYGLKGGVFTIAKGGEHRVWGPEGTFIGGNNELALALVMTIPLMRYLQTQAKRRSLRLALGTMMFLTAIAAIGSQSRGALLALSAMGFIFWLKGRHKLLFAILIPAVAAIILALMPETWYERMGTIETYQDDASALGRINAWWMAWNLARDRFFGGGFEAFQAPTFAIYAPNPDNVHDAHSIYFEVMGEQGFVGLAMFVGLLLLTWLKCSHVIRMCKKRPDGGWARELAAMIQVSIIGYMVGGAFLGLANFDYFYHLVALAVVVHDIALRRPAEGAARSVPRAGGAAGSRAGAST</sequence>
<name>I0HL82_RUBGI</name>
<keyword evidence="4 5" id="KW-0472">Membrane</keyword>
<dbReference type="Pfam" id="PF04932">
    <property type="entry name" value="Wzy_C"/>
    <property type="match status" value="1"/>
</dbReference>
<feature type="transmembrane region" description="Helical" evidence="5">
    <location>
        <begin position="128"/>
        <end position="150"/>
    </location>
</feature>
<evidence type="ECO:0000256" key="4">
    <source>
        <dbReference type="ARBA" id="ARBA00023136"/>
    </source>
</evidence>
<feature type="transmembrane region" description="Helical" evidence="5">
    <location>
        <begin position="101"/>
        <end position="121"/>
    </location>
</feature>
<feature type="domain" description="DUF5935" evidence="7">
    <location>
        <begin position="1"/>
        <end position="187"/>
    </location>
</feature>
<reference evidence="8 9" key="1">
    <citation type="journal article" date="2012" name="J. Bacteriol.">
        <title>Complete genome sequence of phototrophic betaproteobacterium Rubrivivax gelatinosus IL144.</title>
        <authorList>
            <person name="Nagashima S."/>
            <person name="Kamimura A."/>
            <person name="Shimizu T."/>
            <person name="Nakamura-isaki S."/>
            <person name="Aono E."/>
            <person name="Sakamoto K."/>
            <person name="Ichikawa N."/>
            <person name="Nakazawa H."/>
            <person name="Sekine M."/>
            <person name="Yamazaki S."/>
            <person name="Fujita N."/>
            <person name="Shimada K."/>
            <person name="Hanada S."/>
            <person name="Nagashima K.V.P."/>
        </authorList>
    </citation>
    <scope>NUCLEOTIDE SEQUENCE [LARGE SCALE GENOMIC DNA]</scope>
    <source>
        <strain evidence="9">NBRC 100245 / IL144</strain>
    </source>
</reference>
<dbReference type="Proteomes" id="UP000007883">
    <property type="component" value="Chromosome"/>
</dbReference>
<evidence type="ECO:0000256" key="5">
    <source>
        <dbReference type="SAM" id="Phobius"/>
    </source>
</evidence>
<dbReference type="InterPro" id="IPR045979">
    <property type="entry name" value="DUF5935"/>
</dbReference>
<feature type="transmembrane region" description="Helical" evidence="5">
    <location>
        <begin position="236"/>
        <end position="253"/>
    </location>
</feature>
<proteinExistence type="predicted"/>
<dbReference type="InterPro" id="IPR007016">
    <property type="entry name" value="O-antigen_ligase-rel_domated"/>
</dbReference>
<keyword evidence="2 5" id="KW-0812">Transmembrane</keyword>
<dbReference type="PANTHER" id="PTHR37422">
    <property type="entry name" value="TEICHURONIC ACID BIOSYNTHESIS PROTEIN TUAE"/>
    <property type="match status" value="1"/>
</dbReference>
<dbReference type="GO" id="GO:0016020">
    <property type="term" value="C:membrane"/>
    <property type="evidence" value="ECO:0007669"/>
    <property type="project" value="UniProtKB-SubCell"/>
</dbReference>
<comment type="subcellular location">
    <subcellularLocation>
        <location evidence="1">Membrane</location>
        <topology evidence="1">Multi-pass membrane protein</topology>
    </subcellularLocation>
</comment>
<feature type="transmembrane region" description="Helical" evidence="5">
    <location>
        <begin position="328"/>
        <end position="345"/>
    </location>
</feature>
<accession>I0HL82</accession>
<dbReference type="NCBIfam" id="TIGR03097">
    <property type="entry name" value="PEP_O_lig_1"/>
    <property type="match status" value="1"/>
</dbReference>
<evidence type="ECO:0000256" key="2">
    <source>
        <dbReference type="ARBA" id="ARBA00022692"/>
    </source>
</evidence>
<organism evidence="8 9">
    <name type="scientific">Rubrivivax gelatinosus (strain NBRC 100245 / IL144)</name>
    <dbReference type="NCBI Taxonomy" id="983917"/>
    <lineage>
        <taxon>Bacteria</taxon>
        <taxon>Pseudomonadati</taxon>
        <taxon>Pseudomonadota</taxon>
        <taxon>Betaproteobacteria</taxon>
        <taxon>Burkholderiales</taxon>
        <taxon>Sphaerotilaceae</taxon>
        <taxon>Rubrivivax</taxon>
    </lineage>
</organism>
<dbReference type="KEGG" id="rge:RGE_04240"/>
<evidence type="ECO:0000256" key="1">
    <source>
        <dbReference type="ARBA" id="ARBA00004141"/>
    </source>
</evidence>
<dbReference type="InterPro" id="IPR017528">
    <property type="entry name" value="CHP03097O-antigen_lig-rel"/>
</dbReference>
<feature type="transmembrane region" description="Helical" evidence="5">
    <location>
        <begin position="366"/>
        <end position="385"/>
    </location>
</feature>
<dbReference type="PATRIC" id="fig|983917.3.peg.417"/>
<evidence type="ECO:0000259" key="7">
    <source>
        <dbReference type="Pfam" id="PF19358"/>
    </source>
</evidence>
<dbReference type="STRING" id="983917.RGE_04240"/>
<dbReference type="InterPro" id="IPR051533">
    <property type="entry name" value="WaaL-like"/>
</dbReference>
<dbReference type="HOGENOM" id="CLU_052176_0_0_4"/>
<feature type="transmembrane region" description="Helical" evidence="5">
    <location>
        <begin position="203"/>
        <end position="230"/>
    </location>
</feature>
<gene>
    <name evidence="8" type="ordered locus">RGE_04240</name>
</gene>
<feature type="transmembrane region" description="Helical" evidence="5">
    <location>
        <begin position="162"/>
        <end position="182"/>
    </location>
</feature>
<evidence type="ECO:0000313" key="9">
    <source>
        <dbReference type="Proteomes" id="UP000007883"/>
    </source>
</evidence>
<evidence type="ECO:0000313" key="8">
    <source>
        <dbReference type="EMBL" id="BAL93769.1"/>
    </source>
</evidence>
<dbReference type="EMBL" id="AP012320">
    <property type="protein sequence ID" value="BAL93769.1"/>
    <property type="molecule type" value="Genomic_DNA"/>
</dbReference>
<feature type="transmembrane region" description="Helical" evidence="5">
    <location>
        <begin position="76"/>
        <end position="95"/>
    </location>
</feature>
<dbReference type="Pfam" id="PF19358">
    <property type="entry name" value="DUF5935"/>
    <property type="match status" value="1"/>
</dbReference>
<dbReference type="PANTHER" id="PTHR37422:SF13">
    <property type="entry name" value="LIPOPOLYSACCHARIDE BIOSYNTHESIS PROTEIN PA4999-RELATED"/>
    <property type="match status" value="1"/>
</dbReference>